<gene>
    <name evidence="9" type="ORF">D8B20_20770</name>
</gene>
<dbReference type="EMBL" id="CP032704">
    <property type="protein sequence ID" value="QDY44356.1"/>
    <property type="molecule type" value="Genomic_DNA"/>
</dbReference>
<dbReference type="Pfam" id="PF01979">
    <property type="entry name" value="Amidohydro_1"/>
    <property type="match status" value="1"/>
</dbReference>
<evidence type="ECO:0000256" key="1">
    <source>
        <dbReference type="ARBA" id="ARBA00001947"/>
    </source>
</evidence>
<dbReference type="InterPro" id="IPR024403">
    <property type="entry name" value="DHOase_cat"/>
</dbReference>
<sequence>MKHTLIKFATLINDNCRSEADVLIVNGRLEKIAADITPLAGWEIINAEGLWLIPGMIDDQVHFREPGLTHKATIATESRAAVAGGITSYMEMPNVMPPTTTRQALQNKFQRASQHSAANYSFWFGATNDNASELRALQADEACGIKVFMGSSTGNMLVDNEQVLENIFSHAPCIVATHCEDTPLIRHNEALWREKYGDDIPAAEHARIRPVAACYQSSALAVSLAKKYGTRLHVLHITTAAELSLFEAAPTIAALRKKRITAEACIHHLYFNQNDYAWLGHKLKANPSVKSHYHQQALWQAVKEGVIDVIATDHAPHLIEEKSRLYFEAPSGLPLVQHALPALFDLCQCGIFSPEQIVAKTSHAVAERFEIKDRGYIREGYWADLVLINPQAELKVQREQLLYKCGWSPFEGKPLQGTVVMTFVNGHIVWREGAIIPSPAGMPLEFNRG</sequence>
<dbReference type="InterPro" id="IPR032466">
    <property type="entry name" value="Metal_Hydrolase"/>
</dbReference>
<dbReference type="GO" id="GO:0005737">
    <property type="term" value="C:cytoplasm"/>
    <property type="evidence" value="ECO:0007669"/>
    <property type="project" value="TreeGrafter"/>
</dbReference>
<accession>A0A518XJQ9</accession>
<dbReference type="GO" id="GO:0046872">
    <property type="term" value="F:metal ion binding"/>
    <property type="evidence" value="ECO:0007669"/>
    <property type="project" value="UniProtKB-KW"/>
</dbReference>
<dbReference type="Gene3D" id="2.30.40.10">
    <property type="entry name" value="Urease, subunit C, domain 1"/>
    <property type="match status" value="1"/>
</dbReference>
<evidence type="ECO:0000313" key="9">
    <source>
        <dbReference type="EMBL" id="QDY44356.1"/>
    </source>
</evidence>
<dbReference type="Proteomes" id="UP000319411">
    <property type="component" value="Plasmid unnamed2"/>
</dbReference>
<dbReference type="EC" id="3.5.2.3" evidence="9"/>
<comment type="similarity">
    <text evidence="3">Belongs to the metallo-dependent hydrolases superfamily. DHOase family. Class I DHOase subfamily.</text>
</comment>
<comment type="cofactor">
    <cofactor evidence="1">
        <name>Zn(2+)</name>
        <dbReference type="ChEBI" id="CHEBI:29105"/>
    </cofactor>
</comment>
<keyword evidence="10" id="KW-1185">Reference proteome</keyword>
<proteinExistence type="inferred from homology"/>
<geneLocation type="plasmid" evidence="9 10">
    <name>unnamed2</name>
</geneLocation>
<dbReference type="CDD" id="cd01318">
    <property type="entry name" value="DHOase_IIb"/>
    <property type="match status" value="1"/>
</dbReference>
<dbReference type="NCBIfam" id="NF006688">
    <property type="entry name" value="PRK09236.1"/>
    <property type="match status" value="1"/>
</dbReference>
<dbReference type="SUPFAM" id="SSF51556">
    <property type="entry name" value="Metallo-dependent hydrolases"/>
    <property type="match status" value="1"/>
</dbReference>
<dbReference type="PROSITE" id="PS00483">
    <property type="entry name" value="DIHYDROOROTASE_2"/>
    <property type="match status" value="1"/>
</dbReference>
<dbReference type="PANTHER" id="PTHR43668">
    <property type="entry name" value="ALLANTOINASE"/>
    <property type="match status" value="1"/>
</dbReference>
<dbReference type="Gene3D" id="3.20.20.140">
    <property type="entry name" value="Metal-dependent hydrolases"/>
    <property type="match status" value="1"/>
</dbReference>
<dbReference type="Pfam" id="PF12890">
    <property type="entry name" value="DHOase"/>
    <property type="match status" value="1"/>
</dbReference>
<evidence type="ECO:0000259" key="7">
    <source>
        <dbReference type="Pfam" id="PF01979"/>
    </source>
</evidence>
<keyword evidence="4" id="KW-0479">Metal-binding</keyword>
<evidence type="ECO:0000256" key="2">
    <source>
        <dbReference type="ARBA" id="ARBA00002368"/>
    </source>
</evidence>
<dbReference type="InterPro" id="IPR006680">
    <property type="entry name" value="Amidohydro-rel"/>
</dbReference>
<evidence type="ECO:0000313" key="10">
    <source>
        <dbReference type="Proteomes" id="UP000319411"/>
    </source>
</evidence>
<keyword evidence="6" id="KW-0665">Pyrimidine biosynthesis</keyword>
<feature type="domain" description="Amidohydrolase-related" evidence="7">
    <location>
        <begin position="242"/>
        <end position="429"/>
    </location>
</feature>
<dbReference type="OrthoDB" id="5687299at2"/>
<evidence type="ECO:0000256" key="3">
    <source>
        <dbReference type="ARBA" id="ARBA00010286"/>
    </source>
</evidence>
<comment type="function">
    <text evidence="2">Catalyzes the reversible cyclization of carbamoyl aspartate to dihydroorotate.</text>
</comment>
<dbReference type="GO" id="GO:0004038">
    <property type="term" value="F:allantoinase activity"/>
    <property type="evidence" value="ECO:0007669"/>
    <property type="project" value="TreeGrafter"/>
</dbReference>
<dbReference type="KEGG" id="pdis:D8B20_20770"/>
<dbReference type="RefSeq" id="WP_145891869.1">
    <property type="nucleotide sequence ID" value="NZ_CP032704.1"/>
</dbReference>
<dbReference type="SUPFAM" id="SSF51338">
    <property type="entry name" value="Composite domain of metallo-dependent hydrolases"/>
    <property type="match status" value="1"/>
</dbReference>
<evidence type="ECO:0000256" key="5">
    <source>
        <dbReference type="ARBA" id="ARBA00022801"/>
    </source>
</evidence>
<dbReference type="AlphaFoldDB" id="A0A518XJQ9"/>
<evidence type="ECO:0000259" key="8">
    <source>
        <dbReference type="Pfam" id="PF12890"/>
    </source>
</evidence>
<name>A0A518XJQ9_9GAMM</name>
<dbReference type="InterPro" id="IPR002195">
    <property type="entry name" value="Dihydroorotase_CS"/>
</dbReference>
<keyword evidence="5 9" id="KW-0378">Hydrolase</keyword>
<keyword evidence="9" id="KW-0614">Plasmid</keyword>
<reference evidence="9 10" key="1">
    <citation type="submission" date="2018-10" db="EMBL/GenBank/DDBJ databases">
        <title>Genome Sequencing of Pantoea dispersa DSM 32899.</title>
        <authorList>
            <person name="Nawrath M."/>
            <person name="Ottenheim C."/>
            <person name="Wilm A."/>
            <person name="Zimmermann W."/>
            <person name="Wu J.C."/>
        </authorList>
    </citation>
    <scope>NUCLEOTIDE SEQUENCE [LARGE SCALE GENOMIC DNA]</scope>
    <source>
        <strain evidence="9 10">DSM 32899</strain>
        <plasmid evidence="9 10">unnamed2</plasmid>
    </source>
</reference>
<feature type="domain" description="Dihydroorotase catalytic" evidence="8">
    <location>
        <begin position="52"/>
        <end position="118"/>
    </location>
</feature>
<dbReference type="GO" id="GO:0006145">
    <property type="term" value="P:purine nucleobase catabolic process"/>
    <property type="evidence" value="ECO:0007669"/>
    <property type="project" value="TreeGrafter"/>
</dbReference>
<dbReference type="PANTHER" id="PTHR43668:SF4">
    <property type="entry name" value="ALLANTOINASE"/>
    <property type="match status" value="1"/>
</dbReference>
<dbReference type="GO" id="GO:0004151">
    <property type="term" value="F:dihydroorotase activity"/>
    <property type="evidence" value="ECO:0007669"/>
    <property type="project" value="UniProtKB-EC"/>
</dbReference>
<organism evidence="9 10">
    <name type="scientific">Candidatus Pantoea soli</name>
    <dbReference type="NCBI Taxonomy" id="3098669"/>
    <lineage>
        <taxon>Bacteria</taxon>
        <taxon>Pseudomonadati</taxon>
        <taxon>Pseudomonadota</taxon>
        <taxon>Gammaproteobacteria</taxon>
        <taxon>Enterobacterales</taxon>
        <taxon>Erwiniaceae</taxon>
        <taxon>Pantoea</taxon>
    </lineage>
</organism>
<dbReference type="InterPro" id="IPR050138">
    <property type="entry name" value="DHOase/Allantoinase_Hydrolase"/>
</dbReference>
<protein>
    <submittedName>
        <fullName evidence="9">Dihydroorotase</fullName>
        <ecNumber evidence="9">3.5.2.3</ecNumber>
    </submittedName>
</protein>
<evidence type="ECO:0000256" key="4">
    <source>
        <dbReference type="ARBA" id="ARBA00022723"/>
    </source>
</evidence>
<evidence type="ECO:0000256" key="6">
    <source>
        <dbReference type="ARBA" id="ARBA00022975"/>
    </source>
</evidence>
<dbReference type="InterPro" id="IPR011059">
    <property type="entry name" value="Metal-dep_hydrolase_composite"/>
</dbReference>
<dbReference type="NCBIfam" id="TIGR00857">
    <property type="entry name" value="pyrC_multi"/>
    <property type="match status" value="1"/>
</dbReference>